<protein>
    <recommendedName>
        <fullName evidence="2">Arrestin C-terminal-like domain-containing protein</fullName>
    </recommendedName>
</protein>
<name>A0A813Q2P1_9BILA</name>
<dbReference type="Proteomes" id="UP000663879">
    <property type="component" value="Unassembled WGS sequence"/>
</dbReference>
<dbReference type="SUPFAM" id="SSF81296">
    <property type="entry name" value="E set domains"/>
    <property type="match status" value="2"/>
</dbReference>
<dbReference type="AlphaFoldDB" id="A0A813Q2P1"/>
<dbReference type="PANTHER" id="PTHR11188">
    <property type="entry name" value="ARRESTIN DOMAIN CONTAINING PROTEIN"/>
    <property type="match status" value="1"/>
</dbReference>
<dbReference type="Pfam" id="PF00339">
    <property type="entry name" value="Arrestin_N"/>
    <property type="match status" value="1"/>
</dbReference>
<gene>
    <name evidence="3" type="ORF">OXX778_LOCUS4435</name>
</gene>
<dbReference type="InterPro" id="IPR011021">
    <property type="entry name" value="Arrestin-like_N"/>
</dbReference>
<dbReference type="OrthoDB" id="2333384at2759"/>
<dbReference type="GO" id="GO:0015031">
    <property type="term" value="P:protein transport"/>
    <property type="evidence" value="ECO:0007669"/>
    <property type="project" value="TreeGrafter"/>
</dbReference>
<evidence type="ECO:0000256" key="1">
    <source>
        <dbReference type="ARBA" id="ARBA00005298"/>
    </source>
</evidence>
<dbReference type="InterPro" id="IPR014752">
    <property type="entry name" value="Arrestin-like_C"/>
</dbReference>
<proteinExistence type="inferred from homology"/>
<evidence type="ECO:0000259" key="2">
    <source>
        <dbReference type="SMART" id="SM01017"/>
    </source>
</evidence>
<dbReference type="EMBL" id="CAJNOC010000433">
    <property type="protein sequence ID" value="CAF0761104.1"/>
    <property type="molecule type" value="Genomic_DNA"/>
</dbReference>
<reference evidence="3" key="1">
    <citation type="submission" date="2021-02" db="EMBL/GenBank/DDBJ databases">
        <authorList>
            <person name="Nowell W R."/>
        </authorList>
    </citation>
    <scope>NUCLEOTIDE SEQUENCE</scope>
    <source>
        <strain evidence="3">Ploen Becks lab</strain>
    </source>
</reference>
<evidence type="ECO:0000313" key="3">
    <source>
        <dbReference type="EMBL" id="CAF0761104.1"/>
    </source>
</evidence>
<comment type="similarity">
    <text evidence="1">Belongs to the arrestin family.</text>
</comment>
<dbReference type="InterPro" id="IPR014756">
    <property type="entry name" value="Ig_E-set"/>
</dbReference>
<feature type="domain" description="Arrestin C-terminal-like" evidence="2">
    <location>
        <begin position="174"/>
        <end position="305"/>
    </location>
</feature>
<comment type="caution">
    <text evidence="3">The sequence shown here is derived from an EMBL/GenBank/DDBJ whole genome shotgun (WGS) entry which is preliminary data.</text>
</comment>
<dbReference type="PANTHER" id="PTHR11188:SF176">
    <property type="entry name" value="ARRESTIN DOMAIN-CONTAINING PROTEIN 1"/>
    <property type="match status" value="1"/>
</dbReference>
<accession>A0A813Q2P1</accession>
<sequence length="363" mass="42172">MGRIENFRIEFKKQNPIYTPGECIEGSIHFRVNDRIKIKCIRIRAIGRASVHWTEIEGSQDNRQTVHFDSEEGYLDIDTILLKKYPNSDLFLDPDEYTFPFFIELPNNLPTSFEHEVGQIRYTLSAKIEIPWAFNKNTKKSFTVLGQYDLNENPSLRLGLGVSDQKYLCCWPCRSDPIIANFSLMKGGYVPGEGIVFDITVNNKSNRLISRMSVSLIQKIKFKANYRTKLSYRTIENFRFPSSVQERSIVKWDNSVLIIPPICPTSDGRCKIIDVSYLVLFDFCASGLSLTKEMLIPIVIGTIPLRPQVERIWNDELISYEECKFGPYPDKISFDEEDFDDIMETTEEKFKPLYPFFKEFFSN</sequence>
<dbReference type="InterPro" id="IPR011022">
    <property type="entry name" value="Arrestin_C-like"/>
</dbReference>
<evidence type="ECO:0000313" key="4">
    <source>
        <dbReference type="Proteomes" id="UP000663879"/>
    </source>
</evidence>
<dbReference type="InterPro" id="IPR050357">
    <property type="entry name" value="Arrestin_domain-protein"/>
</dbReference>
<organism evidence="3 4">
    <name type="scientific">Brachionus calyciflorus</name>
    <dbReference type="NCBI Taxonomy" id="104777"/>
    <lineage>
        <taxon>Eukaryota</taxon>
        <taxon>Metazoa</taxon>
        <taxon>Spiralia</taxon>
        <taxon>Gnathifera</taxon>
        <taxon>Rotifera</taxon>
        <taxon>Eurotatoria</taxon>
        <taxon>Monogononta</taxon>
        <taxon>Pseudotrocha</taxon>
        <taxon>Ploima</taxon>
        <taxon>Brachionidae</taxon>
        <taxon>Brachionus</taxon>
    </lineage>
</organism>
<dbReference type="Pfam" id="PF02752">
    <property type="entry name" value="Arrestin_C"/>
    <property type="match status" value="1"/>
</dbReference>
<dbReference type="GO" id="GO:0005737">
    <property type="term" value="C:cytoplasm"/>
    <property type="evidence" value="ECO:0007669"/>
    <property type="project" value="TreeGrafter"/>
</dbReference>
<dbReference type="SMART" id="SM01017">
    <property type="entry name" value="Arrestin_C"/>
    <property type="match status" value="1"/>
</dbReference>
<dbReference type="Gene3D" id="2.60.40.640">
    <property type="match status" value="2"/>
</dbReference>
<keyword evidence="4" id="KW-1185">Reference proteome</keyword>